<keyword evidence="3 5" id="KW-1133">Transmembrane helix</keyword>
<protein>
    <recommendedName>
        <fullName evidence="6">O-antigen ligase-related domain-containing protein</fullName>
    </recommendedName>
</protein>
<sequence length="355" mass="36174">MHRLWRDVGWTGALVLAVLASWMLWSLAGAARADLGLRPALPYLLCPPVLVAGVVAGMTLRRHALSPGMPVALLVTSCALVLGAVLVVEPGKAPLGYANANAAMAVQLAALAGLALLARPTDGAGVTGREADRGSHALLVATILLAASAVVLNRSAAGVAVVLQVLLAVAIAVRRRPTATWWRLAATGLGALTCAVAGTVIVQAARAPAFPGWAVAAFDPVREQLWHDAVALWRAQPLAGSGPGSFAQSTSLSRDPDTLAAHSSVLQLGAETGWVGVGFLALVGLAGLLWVARGNAAEAVVGAAAWTALFVHSTADHLVEFGPVVLLAGAVVGWAGASARSEELDVTERERPLPG</sequence>
<evidence type="ECO:0000256" key="3">
    <source>
        <dbReference type="ARBA" id="ARBA00022989"/>
    </source>
</evidence>
<name>A0A8H9KPH9_9MICO</name>
<dbReference type="RefSeq" id="WP_035950102.1">
    <property type="nucleotide sequence ID" value="NZ_BMEA01000001.1"/>
</dbReference>
<dbReference type="PANTHER" id="PTHR37422">
    <property type="entry name" value="TEICHURONIC ACID BIOSYNTHESIS PROTEIN TUAE"/>
    <property type="match status" value="1"/>
</dbReference>
<feature type="domain" description="O-antigen ligase-related" evidence="6">
    <location>
        <begin position="142"/>
        <end position="279"/>
    </location>
</feature>
<dbReference type="EMBL" id="BMEA01000001">
    <property type="protein sequence ID" value="GGB69996.1"/>
    <property type="molecule type" value="Genomic_DNA"/>
</dbReference>
<dbReference type="Proteomes" id="UP000628079">
    <property type="component" value="Unassembled WGS sequence"/>
</dbReference>
<dbReference type="AlphaFoldDB" id="A0A8H9KPH9"/>
<evidence type="ECO:0000256" key="2">
    <source>
        <dbReference type="ARBA" id="ARBA00022692"/>
    </source>
</evidence>
<feature type="transmembrane region" description="Helical" evidence="5">
    <location>
        <begin position="100"/>
        <end position="119"/>
    </location>
</feature>
<evidence type="ECO:0000256" key="1">
    <source>
        <dbReference type="ARBA" id="ARBA00004141"/>
    </source>
</evidence>
<evidence type="ECO:0000313" key="8">
    <source>
        <dbReference type="Proteomes" id="UP000628079"/>
    </source>
</evidence>
<reference evidence="7" key="1">
    <citation type="journal article" date="2014" name="Int. J. Syst. Evol. Microbiol.">
        <title>Complete genome sequence of Corynebacterium casei LMG S-19264T (=DSM 44701T), isolated from a smear-ripened cheese.</title>
        <authorList>
            <consortium name="US DOE Joint Genome Institute (JGI-PGF)"/>
            <person name="Walter F."/>
            <person name="Albersmeier A."/>
            <person name="Kalinowski J."/>
            <person name="Ruckert C."/>
        </authorList>
    </citation>
    <scope>NUCLEOTIDE SEQUENCE</scope>
    <source>
        <strain evidence="7">CGMCC 1.10749</strain>
    </source>
</reference>
<evidence type="ECO:0000259" key="6">
    <source>
        <dbReference type="Pfam" id="PF04932"/>
    </source>
</evidence>
<keyword evidence="4 5" id="KW-0472">Membrane</keyword>
<proteinExistence type="predicted"/>
<dbReference type="PANTHER" id="PTHR37422:SF13">
    <property type="entry name" value="LIPOPOLYSACCHARIDE BIOSYNTHESIS PROTEIN PA4999-RELATED"/>
    <property type="match status" value="1"/>
</dbReference>
<accession>A0A8H9KPH9</accession>
<feature type="transmembrane region" description="Helical" evidence="5">
    <location>
        <begin position="71"/>
        <end position="88"/>
    </location>
</feature>
<feature type="transmembrane region" description="Helical" evidence="5">
    <location>
        <begin position="131"/>
        <end position="150"/>
    </location>
</feature>
<feature type="transmembrane region" description="Helical" evidence="5">
    <location>
        <begin position="156"/>
        <end position="173"/>
    </location>
</feature>
<dbReference type="Pfam" id="PF04932">
    <property type="entry name" value="Wzy_C"/>
    <property type="match status" value="1"/>
</dbReference>
<evidence type="ECO:0000313" key="7">
    <source>
        <dbReference type="EMBL" id="GGB69996.1"/>
    </source>
</evidence>
<keyword evidence="2 5" id="KW-0812">Transmembrane</keyword>
<feature type="transmembrane region" description="Helical" evidence="5">
    <location>
        <begin position="40"/>
        <end position="59"/>
    </location>
</feature>
<evidence type="ECO:0000256" key="4">
    <source>
        <dbReference type="ARBA" id="ARBA00023136"/>
    </source>
</evidence>
<dbReference type="InterPro" id="IPR007016">
    <property type="entry name" value="O-antigen_ligase-rel_domated"/>
</dbReference>
<organism evidence="7 8">
    <name type="scientific">Knoellia flava</name>
    <dbReference type="NCBI Taxonomy" id="913969"/>
    <lineage>
        <taxon>Bacteria</taxon>
        <taxon>Bacillati</taxon>
        <taxon>Actinomycetota</taxon>
        <taxon>Actinomycetes</taxon>
        <taxon>Micrococcales</taxon>
        <taxon>Intrasporangiaceae</taxon>
        <taxon>Knoellia</taxon>
    </lineage>
</organism>
<dbReference type="InterPro" id="IPR051533">
    <property type="entry name" value="WaaL-like"/>
</dbReference>
<comment type="caution">
    <text evidence="7">The sequence shown here is derived from an EMBL/GenBank/DDBJ whole genome shotgun (WGS) entry which is preliminary data.</text>
</comment>
<evidence type="ECO:0000256" key="5">
    <source>
        <dbReference type="SAM" id="Phobius"/>
    </source>
</evidence>
<feature type="transmembrane region" description="Helical" evidence="5">
    <location>
        <begin position="185"/>
        <end position="205"/>
    </location>
</feature>
<gene>
    <name evidence="7" type="ORF">GCM10011314_06640</name>
</gene>
<comment type="subcellular location">
    <subcellularLocation>
        <location evidence="1">Membrane</location>
        <topology evidence="1">Multi-pass membrane protein</topology>
    </subcellularLocation>
</comment>
<reference evidence="7" key="2">
    <citation type="submission" date="2020-09" db="EMBL/GenBank/DDBJ databases">
        <authorList>
            <person name="Sun Q."/>
            <person name="Zhou Y."/>
        </authorList>
    </citation>
    <scope>NUCLEOTIDE SEQUENCE</scope>
    <source>
        <strain evidence="7">CGMCC 1.10749</strain>
    </source>
</reference>
<dbReference type="GO" id="GO:0016020">
    <property type="term" value="C:membrane"/>
    <property type="evidence" value="ECO:0007669"/>
    <property type="project" value="UniProtKB-SubCell"/>
</dbReference>
<feature type="transmembrane region" description="Helical" evidence="5">
    <location>
        <begin position="273"/>
        <end position="292"/>
    </location>
</feature>